<feature type="transmembrane region" description="Helical" evidence="13">
    <location>
        <begin position="389"/>
        <end position="408"/>
    </location>
</feature>
<accession>J9DYX3</accession>
<evidence type="ECO:0000256" key="12">
    <source>
        <dbReference type="ARBA" id="ARBA00033342"/>
    </source>
</evidence>
<comment type="similarity">
    <text evidence="2 13">Belongs to the OXA1/ALB3/YidC family. Type 1 subfamily.</text>
</comment>
<dbReference type="Proteomes" id="UP000004836">
    <property type="component" value="Unassembled WGS sequence"/>
</dbReference>
<dbReference type="NCBIfam" id="TIGR03592">
    <property type="entry name" value="yidC_oxa1_cterm"/>
    <property type="match status" value="1"/>
</dbReference>
<comment type="function">
    <text evidence="13">Required for the insertion and/or proper folding and/or complex formation of integral membrane proteins into the membrane. Involved in integration of membrane proteins that insert both dependently and independently of the Sec translocase complex, as well as at least some lipoproteins. Aids folding of multispanning membrane proteins.</text>
</comment>
<dbReference type="PANTHER" id="PTHR12428">
    <property type="entry name" value="OXA1"/>
    <property type="match status" value="1"/>
</dbReference>
<reference evidence="17 18" key="1">
    <citation type="journal article" date="2012" name="J. Bacteriol.">
        <title>Genome Sequence of Strain IMCC14465, Isolated from the East Sea, Belonging to the PS1 Clade of Alphaproteobacteria.</title>
        <authorList>
            <person name="Yang S.J."/>
            <person name="Kang I."/>
            <person name="Cho J.C."/>
        </authorList>
    </citation>
    <scope>NUCLEOTIDE SEQUENCE [LARGE SCALE GENOMIC DNA]</scope>
    <source>
        <strain evidence="17 18">IMCC14465</strain>
    </source>
</reference>
<sequence length="618" mass="68738">MDQKNGNFLSAIFLCMIVLLGWQYFIVEPKLAAERARQAALQEAQADQGGFETRGPSDVIAPNADNFGVTTPGAAQAPVTPEDEAFANSPRLRIQTPELSGSIALMGARFDDIELVNFPTSLEENAPPVRLLEHSTLGDNKTWQASYGWNSVGSNSGGNAENMPNNTTLWNIESGAVLTPESPVTLKYEAPNGLIFRQHISVDAHYMFTVKQSVENTGETTFSLFPFGRITRLGAVPDAPIFVLHEGGIGVFGAEHGSEEISYGDLREDPAFDMTTTGGWLGLTDKYWATALIPPQDEIFRGRLTGDQNANRDSYKALYSLAPKQLTPGGQIETTGRLFAGAKQVKLIDNYNDQGILKFDLMIDWGWFYFLTKPMFKLLALFYNIFGNYGVSILIVTVLIKLVFLPLANKSYVTMAKMKKLQPEMMRIRDVYADDKMQQQQEMMKLYREEQLNPLAGCLPILIQIPVFFSIYKVLFVTIDMRHQPFFGWINDLSAPDPTSLFNLFGVIPWDPPQFLMIGIWPIIMGLTMFVQMQMNPPAPDPVQRRVFQLMPIMFTFLLASFPAGLVIYWAWNNFLSLLQQGAIMSRHGASIELLPNLGFGKNKKSGGDDAGSGNQSG</sequence>
<evidence type="ECO:0000313" key="18">
    <source>
        <dbReference type="Proteomes" id="UP000004836"/>
    </source>
</evidence>
<evidence type="ECO:0000256" key="4">
    <source>
        <dbReference type="ARBA" id="ARBA00022448"/>
    </source>
</evidence>
<dbReference type="eggNOG" id="COG0706">
    <property type="taxonomic scope" value="Bacteria"/>
</dbReference>
<dbReference type="STRING" id="1220535.IMCC14465_06750"/>
<keyword evidence="18" id="KW-1185">Reference proteome</keyword>
<dbReference type="InterPro" id="IPR028053">
    <property type="entry name" value="Membr_insert_YidC_N"/>
</dbReference>
<dbReference type="OrthoDB" id="9780552at2"/>
<evidence type="ECO:0000256" key="5">
    <source>
        <dbReference type="ARBA" id="ARBA00022475"/>
    </source>
</evidence>
<dbReference type="PRINTS" id="PR01900">
    <property type="entry name" value="YIDCPROTEIN"/>
</dbReference>
<evidence type="ECO:0000256" key="8">
    <source>
        <dbReference type="ARBA" id="ARBA00022989"/>
    </source>
</evidence>
<evidence type="ECO:0000256" key="10">
    <source>
        <dbReference type="ARBA" id="ARBA00023186"/>
    </source>
</evidence>
<keyword evidence="4 13" id="KW-0813">Transport</keyword>
<keyword evidence="9 13" id="KW-0472">Membrane</keyword>
<keyword evidence="10 13" id="KW-0143">Chaperone</keyword>
<dbReference type="CDD" id="cd19961">
    <property type="entry name" value="EcYidC-like_peri"/>
    <property type="match status" value="1"/>
</dbReference>
<evidence type="ECO:0000313" key="17">
    <source>
        <dbReference type="EMBL" id="EJW20879.1"/>
    </source>
</evidence>
<dbReference type="EMBL" id="ALYF01000003">
    <property type="protein sequence ID" value="EJW20879.1"/>
    <property type="molecule type" value="Genomic_DNA"/>
</dbReference>
<keyword evidence="6 13" id="KW-0812">Transmembrane</keyword>
<evidence type="ECO:0000259" key="16">
    <source>
        <dbReference type="Pfam" id="PF14849"/>
    </source>
</evidence>
<protein>
    <recommendedName>
        <fullName evidence="3 13">Membrane protein insertase YidC</fullName>
    </recommendedName>
    <alternativeName>
        <fullName evidence="12 13">Foldase YidC</fullName>
    </alternativeName>
    <alternativeName>
        <fullName evidence="11 13">Membrane integrase YidC</fullName>
    </alternativeName>
    <alternativeName>
        <fullName evidence="13">Membrane protein YidC</fullName>
    </alternativeName>
</protein>
<dbReference type="InterPro" id="IPR019998">
    <property type="entry name" value="Membr_insert_YidC"/>
</dbReference>
<dbReference type="AlphaFoldDB" id="J9DYX3"/>
<dbReference type="HAMAP" id="MF_01810">
    <property type="entry name" value="YidC_type1"/>
    <property type="match status" value="1"/>
</dbReference>
<comment type="subcellular location">
    <subcellularLocation>
        <location evidence="1">Cell inner membrane</location>
        <topology evidence="1">Multi-pass membrane protein</topology>
    </subcellularLocation>
    <subcellularLocation>
        <location evidence="13">Cell membrane</location>
        <topology evidence="13">Multi-pass membrane protein</topology>
    </subcellularLocation>
</comment>
<gene>
    <name evidence="13" type="primary">yidC</name>
    <name evidence="17" type="ORF">IMCC14465_06750</name>
</gene>
<feature type="transmembrane region" description="Helical" evidence="13">
    <location>
        <begin position="6"/>
        <end position="27"/>
    </location>
</feature>
<evidence type="ECO:0000256" key="11">
    <source>
        <dbReference type="ARBA" id="ARBA00033245"/>
    </source>
</evidence>
<evidence type="ECO:0000256" key="14">
    <source>
        <dbReference type="SAM" id="MobiDB-lite"/>
    </source>
</evidence>
<dbReference type="InterPro" id="IPR038221">
    <property type="entry name" value="YidC_periplasmic_sf"/>
</dbReference>
<evidence type="ECO:0000259" key="15">
    <source>
        <dbReference type="Pfam" id="PF02096"/>
    </source>
</evidence>
<evidence type="ECO:0000256" key="6">
    <source>
        <dbReference type="ARBA" id="ARBA00022692"/>
    </source>
</evidence>
<evidence type="ECO:0000256" key="3">
    <source>
        <dbReference type="ARBA" id="ARBA00015325"/>
    </source>
</evidence>
<dbReference type="PATRIC" id="fig|1220535.3.peg.672"/>
<keyword evidence="5 13" id="KW-1003">Cell membrane</keyword>
<feature type="domain" description="Membrane insertase YidC N-terminal" evidence="16">
    <location>
        <begin position="91"/>
        <end position="378"/>
    </location>
</feature>
<dbReference type="PANTHER" id="PTHR12428:SF65">
    <property type="entry name" value="CYTOCHROME C OXIDASE ASSEMBLY PROTEIN COX18, MITOCHONDRIAL"/>
    <property type="match status" value="1"/>
</dbReference>
<dbReference type="Gene3D" id="2.70.98.90">
    <property type="match status" value="1"/>
</dbReference>
<comment type="subunit">
    <text evidence="13">Interacts with the Sec translocase complex via SecD. Specifically interacts with transmembrane segments of nascent integral membrane proteins during membrane integration.</text>
</comment>
<feature type="transmembrane region" description="Helical" evidence="13">
    <location>
        <begin position="552"/>
        <end position="572"/>
    </location>
</feature>
<dbReference type="PRINTS" id="PR00701">
    <property type="entry name" value="60KDINNERMP"/>
</dbReference>
<name>J9DYX3_9PROT</name>
<keyword evidence="7 13" id="KW-0653">Protein transport</keyword>
<dbReference type="Pfam" id="PF02096">
    <property type="entry name" value="60KD_IMP"/>
    <property type="match status" value="1"/>
</dbReference>
<dbReference type="GO" id="GO:0032977">
    <property type="term" value="F:membrane insertase activity"/>
    <property type="evidence" value="ECO:0007669"/>
    <property type="project" value="InterPro"/>
</dbReference>
<dbReference type="NCBIfam" id="NF002353">
    <property type="entry name" value="PRK01318.1-4"/>
    <property type="match status" value="1"/>
</dbReference>
<feature type="transmembrane region" description="Helical" evidence="13">
    <location>
        <begin position="452"/>
        <end position="472"/>
    </location>
</feature>
<feature type="domain" description="Membrane insertase YidC/Oxa/ALB C-terminal" evidence="15">
    <location>
        <begin position="389"/>
        <end position="585"/>
    </location>
</feature>
<dbReference type="InterPro" id="IPR001708">
    <property type="entry name" value="YidC/ALB3/OXA1/COX18"/>
</dbReference>
<dbReference type="GO" id="GO:0015031">
    <property type="term" value="P:protein transport"/>
    <property type="evidence" value="ECO:0007669"/>
    <property type="project" value="UniProtKB-KW"/>
</dbReference>
<comment type="caution">
    <text evidence="17">The sequence shown here is derived from an EMBL/GenBank/DDBJ whole genome shotgun (WGS) entry which is preliminary data.</text>
</comment>
<evidence type="ECO:0000256" key="9">
    <source>
        <dbReference type="ARBA" id="ARBA00023136"/>
    </source>
</evidence>
<dbReference type="GO" id="GO:0005886">
    <property type="term" value="C:plasma membrane"/>
    <property type="evidence" value="ECO:0007669"/>
    <property type="project" value="UniProtKB-SubCell"/>
</dbReference>
<organism evidence="17 18">
    <name type="scientific">alpha proteobacterium IMCC14465</name>
    <dbReference type="NCBI Taxonomy" id="1220535"/>
    <lineage>
        <taxon>Bacteria</taxon>
        <taxon>Pseudomonadati</taxon>
        <taxon>Pseudomonadota</taxon>
        <taxon>Alphaproteobacteria</taxon>
        <taxon>PS1 clade</taxon>
    </lineage>
</organism>
<dbReference type="Pfam" id="PF14849">
    <property type="entry name" value="YidC_periplas"/>
    <property type="match status" value="1"/>
</dbReference>
<evidence type="ECO:0000256" key="7">
    <source>
        <dbReference type="ARBA" id="ARBA00022927"/>
    </source>
</evidence>
<dbReference type="CDD" id="cd20070">
    <property type="entry name" value="5TM_YidC_Alb3"/>
    <property type="match status" value="1"/>
</dbReference>
<evidence type="ECO:0000256" key="2">
    <source>
        <dbReference type="ARBA" id="ARBA00010527"/>
    </source>
</evidence>
<dbReference type="GO" id="GO:0051205">
    <property type="term" value="P:protein insertion into membrane"/>
    <property type="evidence" value="ECO:0007669"/>
    <property type="project" value="TreeGrafter"/>
</dbReference>
<dbReference type="InterPro" id="IPR028055">
    <property type="entry name" value="YidC/Oxa/ALB_C"/>
</dbReference>
<feature type="region of interest" description="Disordered" evidence="14">
    <location>
        <begin position="47"/>
        <end position="91"/>
    </location>
</feature>
<keyword evidence="8 13" id="KW-1133">Transmembrane helix</keyword>
<evidence type="ECO:0000256" key="13">
    <source>
        <dbReference type="HAMAP-Rule" id="MF_01810"/>
    </source>
</evidence>
<dbReference type="InterPro" id="IPR047196">
    <property type="entry name" value="YidC_ALB_C"/>
</dbReference>
<dbReference type="NCBIfam" id="TIGR03593">
    <property type="entry name" value="yidC_nterm"/>
    <property type="match status" value="1"/>
</dbReference>
<evidence type="ECO:0000256" key="1">
    <source>
        <dbReference type="ARBA" id="ARBA00004429"/>
    </source>
</evidence>
<proteinExistence type="inferred from homology"/>
<feature type="transmembrane region" description="Helical" evidence="13">
    <location>
        <begin position="514"/>
        <end position="531"/>
    </location>
</feature>